<sequence length="131" mass="14501">MGSVHLVSAYTPTLSSPTEIKDRFYEELDTALRNIPKHEHLYLLGDPNLLTYYYSELYTNDRTVSQTALGHAEQLPTMEELNAEPAIKELSKGINNLASGKAPGTDGITAEILKCGKPVLLQELHELLCLC</sequence>
<proteinExistence type="predicted"/>
<evidence type="ECO:0000313" key="2">
    <source>
        <dbReference type="Proteomes" id="UP001221898"/>
    </source>
</evidence>
<name>A0AAD7SFH5_9TELE</name>
<evidence type="ECO:0000313" key="1">
    <source>
        <dbReference type="EMBL" id="KAJ8401347.1"/>
    </source>
</evidence>
<gene>
    <name evidence="1" type="ORF">AAFF_G00385780</name>
</gene>
<comment type="caution">
    <text evidence="1">The sequence shown here is derived from an EMBL/GenBank/DDBJ whole genome shotgun (WGS) entry which is preliminary data.</text>
</comment>
<keyword evidence="2" id="KW-1185">Reference proteome</keyword>
<reference evidence="1" key="1">
    <citation type="journal article" date="2023" name="Science">
        <title>Genome structures resolve the early diversification of teleost fishes.</title>
        <authorList>
            <person name="Parey E."/>
            <person name="Louis A."/>
            <person name="Montfort J."/>
            <person name="Bouchez O."/>
            <person name="Roques C."/>
            <person name="Iampietro C."/>
            <person name="Lluch J."/>
            <person name="Castinel A."/>
            <person name="Donnadieu C."/>
            <person name="Desvignes T."/>
            <person name="Floi Bucao C."/>
            <person name="Jouanno E."/>
            <person name="Wen M."/>
            <person name="Mejri S."/>
            <person name="Dirks R."/>
            <person name="Jansen H."/>
            <person name="Henkel C."/>
            <person name="Chen W.J."/>
            <person name="Zahm M."/>
            <person name="Cabau C."/>
            <person name="Klopp C."/>
            <person name="Thompson A.W."/>
            <person name="Robinson-Rechavi M."/>
            <person name="Braasch I."/>
            <person name="Lecointre G."/>
            <person name="Bobe J."/>
            <person name="Postlethwait J.H."/>
            <person name="Berthelot C."/>
            <person name="Roest Crollius H."/>
            <person name="Guiguen Y."/>
        </authorList>
    </citation>
    <scope>NUCLEOTIDE SEQUENCE</scope>
    <source>
        <strain evidence="1">NC1722</strain>
    </source>
</reference>
<dbReference type="Proteomes" id="UP001221898">
    <property type="component" value="Unassembled WGS sequence"/>
</dbReference>
<dbReference type="AlphaFoldDB" id="A0AAD7SFH5"/>
<protein>
    <submittedName>
        <fullName evidence="1">Uncharacterized protein</fullName>
    </submittedName>
</protein>
<organism evidence="1 2">
    <name type="scientific">Aldrovandia affinis</name>
    <dbReference type="NCBI Taxonomy" id="143900"/>
    <lineage>
        <taxon>Eukaryota</taxon>
        <taxon>Metazoa</taxon>
        <taxon>Chordata</taxon>
        <taxon>Craniata</taxon>
        <taxon>Vertebrata</taxon>
        <taxon>Euteleostomi</taxon>
        <taxon>Actinopterygii</taxon>
        <taxon>Neopterygii</taxon>
        <taxon>Teleostei</taxon>
        <taxon>Notacanthiformes</taxon>
        <taxon>Halosauridae</taxon>
        <taxon>Aldrovandia</taxon>
    </lineage>
</organism>
<accession>A0AAD7SFH5</accession>
<dbReference type="EMBL" id="JAINUG010000071">
    <property type="protein sequence ID" value="KAJ8401347.1"/>
    <property type="molecule type" value="Genomic_DNA"/>
</dbReference>